<dbReference type="InterPro" id="IPR011009">
    <property type="entry name" value="Kinase-like_dom_sf"/>
</dbReference>
<dbReference type="InterPro" id="IPR002575">
    <property type="entry name" value="Aminoglycoside_PTrfase"/>
</dbReference>
<proteinExistence type="predicted"/>
<reference evidence="2 3" key="1">
    <citation type="submission" date="2018-03" db="EMBL/GenBank/DDBJ databases">
        <authorList>
            <person name="Keele B.F."/>
        </authorList>
    </citation>
    <scope>NUCLEOTIDE SEQUENCE [LARGE SCALE GENOMIC DNA]</scope>
    <source>
        <strain evidence="2 3">CeCT 8812</strain>
    </source>
</reference>
<dbReference type="EMBL" id="OMKW01000001">
    <property type="protein sequence ID" value="SPF28453.1"/>
    <property type="molecule type" value="Genomic_DNA"/>
</dbReference>
<evidence type="ECO:0000313" key="2">
    <source>
        <dbReference type="EMBL" id="SPF28453.1"/>
    </source>
</evidence>
<feature type="domain" description="Aminoglycoside phosphotransferase" evidence="1">
    <location>
        <begin position="28"/>
        <end position="222"/>
    </location>
</feature>
<protein>
    <recommendedName>
        <fullName evidence="1">Aminoglycoside phosphotransferase domain-containing protein</fullName>
    </recommendedName>
</protein>
<dbReference type="Proteomes" id="UP000244932">
    <property type="component" value="Unassembled WGS sequence"/>
</dbReference>
<evidence type="ECO:0000259" key="1">
    <source>
        <dbReference type="Pfam" id="PF01636"/>
    </source>
</evidence>
<dbReference type="Gene3D" id="3.90.1200.10">
    <property type="match status" value="1"/>
</dbReference>
<dbReference type="AlphaFoldDB" id="A0A2R8A896"/>
<keyword evidence="3" id="KW-1185">Reference proteome</keyword>
<accession>A0A2R8A896</accession>
<gene>
    <name evidence="2" type="ORF">POI8812_00753</name>
</gene>
<sequence>MTLPSALRTELIGRRYIDGTEEPQLQSDGLTNEVWRVGRVGVKLFRSAETSPLFPNAPVAEWDALHRFAPTGIAPTPLDLFTHRGQAVLVYEWANADGGEVSAKSLGAILSRVHRPADVGDVGRDPHADGTAILKECADQSLWQLAPERVVISSPAVQLHGDPVPGNTVQTSSGLQLIDWQAANCGTAWHDIAIAVSPAMRIVAGLQPWTEAERRDLIRTAGLDPETWHDLAPAYHWRMACHCQWRIERGHAAYQAGLVAEIRAALRSTNQVA</sequence>
<dbReference type="RefSeq" id="WP_108781154.1">
    <property type="nucleotide sequence ID" value="NZ_OMKW01000001.1"/>
</dbReference>
<dbReference type="OrthoDB" id="7334546at2"/>
<organism evidence="2 3">
    <name type="scientific">Pontivivens insulae</name>
    <dbReference type="NCBI Taxonomy" id="1639689"/>
    <lineage>
        <taxon>Bacteria</taxon>
        <taxon>Pseudomonadati</taxon>
        <taxon>Pseudomonadota</taxon>
        <taxon>Alphaproteobacteria</taxon>
        <taxon>Rhodobacterales</taxon>
        <taxon>Paracoccaceae</taxon>
        <taxon>Pontivivens</taxon>
    </lineage>
</organism>
<evidence type="ECO:0000313" key="3">
    <source>
        <dbReference type="Proteomes" id="UP000244932"/>
    </source>
</evidence>
<dbReference type="Pfam" id="PF01636">
    <property type="entry name" value="APH"/>
    <property type="match status" value="1"/>
</dbReference>
<dbReference type="SUPFAM" id="SSF56112">
    <property type="entry name" value="Protein kinase-like (PK-like)"/>
    <property type="match status" value="1"/>
</dbReference>
<name>A0A2R8A896_9RHOB</name>